<evidence type="ECO:0000259" key="2">
    <source>
        <dbReference type="Pfam" id="PF13239"/>
    </source>
</evidence>
<sequence length="96" mass="10625">MATVDDNDAVRKHAAKSIRKKRDFKQYLVVYALVSALLTGIWFMTDPIGGFWPIWAMFGMGIAAVFIGLDAYGLMSAKPITEADIDAEVERLKTKG</sequence>
<protein>
    <submittedName>
        <fullName evidence="3">Unannotated protein</fullName>
    </submittedName>
</protein>
<evidence type="ECO:0000256" key="1">
    <source>
        <dbReference type="SAM" id="Phobius"/>
    </source>
</evidence>
<dbReference type="EMBL" id="CAEZVM010000074">
    <property type="protein sequence ID" value="CAB4639390.1"/>
    <property type="molecule type" value="Genomic_DNA"/>
</dbReference>
<name>A0A6J6JPT0_9ZZZZ</name>
<reference evidence="3" key="1">
    <citation type="submission" date="2020-05" db="EMBL/GenBank/DDBJ databases">
        <authorList>
            <person name="Chiriac C."/>
            <person name="Salcher M."/>
            <person name="Ghai R."/>
            <person name="Kavagutti S V."/>
        </authorList>
    </citation>
    <scope>NUCLEOTIDE SEQUENCE</scope>
</reference>
<dbReference type="Pfam" id="PF13239">
    <property type="entry name" value="2TM"/>
    <property type="match status" value="1"/>
</dbReference>
<dbReference type="AlphaFoldDB" id="A0A6J6JPT0"/>
<gene>
    <name evidence="3" type="ORF">UFOPK2032_01161</name>
</gene>
<accession>A0A6J6JPT0</accession>
<keyword evidence="1" id="KW-1133">Transmembrane helix</keyword>
<keyword evidence="1" id="KW-0812">Transmembrane</keyword>
<keyword evidence="1" id="KW-0472">Membrane</keyword>
<organism evidence="3">
    <name type="scientific">freshwater metagenome</name>
    <dbReference type="NCBI Taxonomy" id="449393"/>
    <lineage>
        <taxon>unclassified sequences</taxon>
        <taxon>metagenomes</taxon>
        <taxon>ecological metagenomes</taxon>
    </lineage>
</organism>
<evidence type="ECO:0000313" key="3">
    <source>
        <dbReference type="EMBL" id="CAB4639390.1"/>
    </source>
</evidence>
<feature type="transmembrane region" description="Helical" evidence="1">
    <location>
        <begin position="27"/>
        <end position="45"/>
    </location>
</feature>
<dbReference type="InterPro" id="IPR025698">
    <property type="entry name" value="2TM_dom"/>
</dbReference>
<feature type="transmembrane region" description="Helical" evidence="1">
    <location>
        <begin position="51"/>
        <end position="69"/>
    </location>
</feature>
<proteinExistence type="predicted"/>
<feature type="domain" description="2TM" evidence="2">
    <location>
        <begin position="12"/>
        <end position="75"/>
    </location>
</feature>